<dbReference type="EMBL" id="JAPDRK010000009">
    <property type="protein sequence ID" value="KAJ9609156.1"/>
    <property type="molecule type" value="Genomic_DNA"/>
</dbReference>
<proteinExistence type="predicted"/>
<feature type="region of interest" description="Disordered" evidence="1">
    <location>
        <begin position="91"/>
        <end position="250"/>
    </location>
</feature>
<feature type="compositionally biased region" description="Polar residues" evidence="1">
    <location>
        <begin position="174"/>
        <end position="184"/>
    </location>
</feature>
<protein>
    <submittedName>
        <fullName evidence="2">Uncharacterized protein</fullName>
    </submittedName>
</protein>
<dbReference type="Proteomes" id="UP001172673">
    <property type="component" value="Unassembled WGS sequence"/>
</dbReference>
<sequence>MATTARRPLNTNTTYTLAHTVQCKLKLAANRPDRNLRFVLGHAFTLDNLMLRIVEIENKSAKSQFEEAQAPSSAHAANEHYDCSAANPVAAEPEPAAHNDGRGRRISFQDNNARPSSIGSGTVGVASNNPKNGTGSPARKRSPPPVSIKQQRYLDDDDDDDGSSSDDYDEPESYQLNRAANPQSAVGRRSEDAYSDEEDDAGLDDDDGGLGLTRFESASAAPPRMVRSSSSSSSEEEDDGPVTPPQLPADVDINDLLAGEKSAELADLYESVRGCSCHGHREHPDKGRKAQGFWDVPVEKSDGRHLAVVAVEA</sequence>
<dbReference type="InterPro" id="IPR037738">
    <property type="entry name" value="Ecm13-like"/>
</dbReference>
<reference evidence="2" key="1">
    <citation type="submission" date="2022-10" db="EMBL/GenBank/DDBJ databases">
        <title>Culturing micro-colonial fungi from biological soil crusts in the Mojave desert and describing Neophaeococcomyces mojavensis, and introducing the new genera and species Taxawa tesnikishii.</title>
        <authorList>
            <person name="Kurbessoian T."/>
            <person name="Stajich J.E."/>
        </authorList>
    </citation>
    <scope>NUCLEOTIDE SEQUENCE</scope>
    <source>
        <strain evidence="2">TK_41</strain>
    </source>
</reference>
<evidence type="ECO:0000313" key="2">
    <source>
        <dbReference type="EMBL" id="KAJ9609156.1"/>
    </source>
</evidence>
<dbReference type="PANTHER" id="PTHR36826">
    <property type="entry name" value="PROTEIN ECM13"/>
    <property type="match status" value="1"/>
</dbReference>
<feature type="compositionally biased region" description="Acidic residues" evidence="1">
    <location>
        <begin position="193"/>
        <end position="208"/>
    </location>
</feature>
<evidence type="ECO:0000313" key="3">
    <source>
        <dbReference type="Proteomes" id="UP001172673"/>
    </source>
</evidence>
<dbReference type="PANTHER" id="PTHR36826:SF1">
    <property type="entry name" value="PROTEIN ECM13"/>
    <property type="match status" value="1"/>
</dbReference>
<evidence type="ECO:0000256" key="1">
    <source>
        <dbReference type="SAM" id="MobiDB-lite"/>
    </source>
</evidence>
<gene>
    <name evidence="2" type="ORF">H2200_006928</name>
</gene>
<comment type="caution">
    <text evidence="2">The sequence shown here is derived from an EMBL/GenBank/DDBJ whole genome shotgun (WGS) entry which is preliminary data.</text>
</comment>
<organism evidence="2 3">
    <name type="scientific">Cladophialophora chaetospira</name>
    <dbReference type="NCBI Taxonomy" id="386627"/>
    <lineage>
        <taxon>Eukaryota</taxon>
        <taxon>Fungi</taxon>
        <taxon>Dikarya</taxon>
        <taxon>Ascomycota</taxon>
        <taxon>Pezizomycotina</taxon>
        <taxon>Eurotiomycetes</taxon>
        <taxon>Chaetothyriomycetidae</taxon>
        <taxon>Chaetothyriales</taxon>
        <taxon>Herpotrichiellaceae</taxon>
        <taxon>Cladophialophora</taxon>
    </lineage>
</organism>
<keyword evidence="3" id="KW-1185">Reference proteome</keyword>
<accession>A0AA38X945</accession>
<feature type="compositionally biased region" description="Polar residues" evidence="1">
    <location>
        <begin position="108"/>
        <end position="135"/>
    </location>
</feature>
<feature type="compositionally biased region" description="Acidic residues" evidence="1">
    <location>
        <begin position="155"/>
        <end position="172"/>
    </location>
</feature>
<dbReference type="AlphaFoldDB" id="A0AA38X945"/>
<name>A0AA38X945_9EURO</name>